<proteinExistence type="predicted"/>
<evidence type="ECO:0000313" key="2">
    <source>
        <dbReference type="Proteomes" id="UP000322873"/>
    </source>
</evidence>
<keyword evidence="2" id="KW-1185">Reference proteome</keyword>
<name>A0A5M9K339_MONFR</name>
<evidence type="ECO:0000313" key="1">
    <source>
        <dbReference type="EMBL" id="KAA8576204.1"/>
    </source>
</evidence>
<sequence length="67" mass="7592">MLIFHAASSRLAIIFAKYRILKLLGVVSSESRLLFLRTPYHQVTREYRPALLLLSMPPGLVKHGGFP</sequence>
<dbReference type="EMBL" id="VICG01000001">
    <property type="protein sequence ID" value="KAA8576204.1"/>
    <property type="molecule type" value="Genomic_DNA"/>
</dbReference>
<gene>
    <name evidence="1" type="ORF">EYC84_006357</name>
</gene>
<dbReference type="AlphaFoldDB" id="A0A5M9K339"/>
<comment type="caution">
    <text evidence="1">The sequence shown here is derived from an EMBL/GenBank/DDBJ whole genome shotgun (WGS) entry which is preliminary data.</text>
</comment>
<accession>A0A5M9K339</accession>
<reference evidence="1 2" key="1">
    <citation type="submission" date="2019-06" db="EMBL/GenBank/DDBJ databases">
        <title>Genome Sequence of the Brown Rot Fungal Pathogen Monilinia fructicola.</title>
        <authorList>
            <person name="De Miccolis Angelini R.M."/>
            <person name="Landi L."/>
            <person name="Abate D."/>
            <person name="Pollastro S."/>
            <person name="Romanazzi G."/>
            <person name="Faretra F."/>
        </authorList>
    </citation>
    <scope>NUCLEOTIDE SEQUENCE [LARGE SCALE GENOMIC DNA]</scope>
    <source>
        <strain evidence="1 2">Mfrc123</strain>
    </source>
</reference>
<organism evidence="1 2">
    <name type="scientific">Monilinia fructicola</name>
    <name type="common">Brown rot fungus</name>
    <name type="synonym">Ciboria fructicola</name>
    <dbReference type="NCBI Taxonomy" id="38448"/>
    <lineage>
        <taxon>Eukaryota</taxon>
        <taxon>Fungi</taxon>
        <taxon>Dikarya</taxon>
        <taxon>Ascomycota</taxon>
        <taxon>Pezizomycotina</taxon>
        <taxon>Leotiomycetes</taxon>
        <taxon>Helotiales</taxon>
        <taxon>Sclerotiniaceae</taxon>
        <taxon>Monilinia</taxon>
    </lineage>
</organism>
<dbReference type="Proteomes" id="UP000322873">
    <property type="component" value="Unassembled WGS sequence"/>
</dbReference>
<protein>
    <submittedName>
        <fullName evidence="1">Uncharacterized protein</fullName>
    </submittedName>
</protein>